<dbReference type="Gene3D" id="3.40.190.10">
    <property type="entry name" value="Periplasmic binding protein-like II"/>
    <property type="match status" value="2"/>
</dbReference>
<organism evidence="2 3">
    <name type="scientific">Teichococcus aestuarii</name>
    <dbReference type="NCBI Taxonomy" id="568898"/>
    <lineage>
        <taxon>Bacteria</taxon>
        <taxon>Pseudomonadati</taxon>
        <taxon>Pseudomonadota</taxon>
        <taxon>Alphaproteobacteria</taxon>
        <taxon>Acetobacterales</taxon>
        <taxon>Roseomonadaceae</taxon>
        <taxon>Roseomonas</taxon>
    </lineage>
</organism>
<accession>A0A2U1V5Y3</accession>
<evidence type="ECO:0000313" key="3">
    <source>
        <dbReference type="Proteomes" id="UP000245048"/>
    </source>
</evidence>
<sequence>MLRRGFGAMLALGVGLLGTGLSGGAAQAQGRDLTIVSWGGAYQDAQREVFFRPWQQQGNARLLEETWDGGVGVLRAKIQSGANNWDLVQVESEELLLGCEEGLFEKMDYAAIGGREHYIPEAVSECGVGNILYSFVLAYDRARMADGPRSWADFFDTAKFPGKRGLRRGPKVTLEIALLADGVAPGEVYKLLGTSAGVDRAFRKLDTLKQDIIWWERGSQPPQLLASGEVAMTNAYNGRISAANQNDGRNFGIAWSGNVFTLDSWVIMKGSPNKAAALDFLKFVGQPNVQAGLPPRIPYGVTAKGANANLAPAVLANLPTAPENAEGALQLNDQFWLDNLDKLNQRFNNWVSR</sequence>
<dbReference type="OrthoDB" id="9815444at2"/>
<comment type="caution">
    <text evidence="2">The sequence shown here is derived from an EMBL/GenBank/DDBJ whole genome shotgun (WGS) entry which is preliminary data.</text>
</comment>
<dbReference type="PANTHER" id="PTHR30222:SF2">
    <property type="entry name" value="ABC TRANSPORTER SUBSTRATE-BINDING PROTEIN"/>
    <property type="match status" value="1"/>
</dbReference>
<protein>
    <submittedName>
        <fullName evidence="2">Spermidine/putrescine ABC transporter substrate-binding protein</fullName>
    </submittedName>
</protein>
<evidence type="ECO:0000313" key="2">
    <source>
        <dbReference type="EMBL" id="PWC29271.1"/>
    </source>
</evidence>
<dbReference type="EMBL" id="PDOA01000004">
    <property type="protein sequence ID" value="PWC29271.1"/>
    <property type="molecule type" value="Genomic_DNA"/>
</dbReference>
<name>A0A2U1V5Y3_9PROT</name>
<dbReference type="AlphaFoldDB" id="A0A2U1V5Y3"/>
<evidence type="ECO:0000256" key="1">
    <source>
        <dbReference type="ARBA" id="ARBA00022729"/>
    </source>
</evidence>
<dbReference type="Proteomes" id="UP000245048">
    <property type="component" value="Unassembled WGS sequence"/>
</dbReference>
<reference evidence="3" key="1">
    <citation type="submission" date="2017-10" db="EMBL/GenBank/DDBJ databases">
        <authorList>
            <person name="Toshchakov S.V."/>
            <person name="Goeva M.A."/>
        </authorList>
    </citation>
    <scope>NUCLEOTIDE SEQUENCE [LARGE SCALE GENOMIC DNA]</scope>
    <source>
        <strain evidence="3">JR1/69-1-13</strain>
    </source>
</reference>
<keyword evidence="1" id="KW-0732">Signal</keyword>
<gene>
    <name evidence="2" type="ORF">CR165_08870</name>
</gene>
<proteinExistence type="predicted"/>
<dbReference type="CDD" id="cd13589">
    <property type="entry name" value="PBP2_polyamine_RpCGA009"/>
    <property type="match status" value="1"/>
</dbReference>
<dbReference type="RefSeq" id="WP_109516611.1">
    <property type="nucleotide sequence ID" value="NZ_PDOA01000004.1"/>
</dbReference>
<dbReference type="PANTHER" id="PTHR30222">
    <property type="entry name" value="SPERMIDINE/PUTRESCINE-BINDING PERIPLASMIC PROTEIN"/>
    <property type="match status" value="1"/>
</dbReference>
<dbReference type="Pfam" id="PF13416">
    <property type="entry name" value="SBP_bac_8"/>
    <property type="match status" value="1"/>
</dbReference>
<dbReference type="InterPro" id="IPR006059">
    <property type="entry name" value="SBP"/>
</dbReference>
<dbReference type="SUPFAM" id="SSF53850">
    <property type="entry name" value="Periplasmic binding protein-like II"/>
    <property type="match status" value="1"/>
</dbReference>
<keyword evidence="3" id="KW-1185">Reference proteome</keyword>